<dbReference type="InterPro" id="IPR004344">
    <property type="entry name" value="TTL/TTLL_fam"/>
</dbReference>
<sequence length="147" mass="17844">MMISILCPLQKKYIEKPLLLDSRKFNIRCYALNAKVNPYTVLFHHGYARLSIFEYTLDDVENEQNKIIHHTNNAIQKTHPKHKEKKESLIGNMDHLEQYLNDFYHYQPDQIESIRQQIKQISRRLFKSWIKKDPSQRTIKRIRTFWT</sequence>
<dbReference type="Pfam" id="PF03133">
    <property type="entry name" value="TTL"/>
    <property type="match status" value="1"/>
</dbReference>
<accession>A0A8S1LUY8</accession>
<evidence type="ECO:0000313" key="1">
    <source>
        <dbReference type="EMBL" id="CAD8072548.1"/>
    </source>
</evidence>
<name>A0A8S1LUY8_9CILI</name>
<proteinExistence type="predicted"/>
<reference evidence="1" key="1">
    <citation type="submission" date="2021-01" db="EMBL/GenBank/DDBJ databases">
        <authorList>
            <consortium name="Genoscope - CEA"/>
            <person name="William W."/>
        </authorList>
    </citation>
    <scope>NUCLEOTIDE SEQUENCE</scope>
</reference>
<gene>
    <name evidence="1" type="ORF">PSON_ATCC_30995.1.T0290221</name>
</gene>
<dbReference type="AlphaFoldDB" id="A0A8S1LUY8"/>
<organism evidence="1 2">
    <name type="scientific">Paramecium sonneborni</name>
    <dbReference type="NCBI Taxonomy" id="65129"/>
    <lineage>
        <taxon>Eukaryota</taxon>
        <taxon>Sar</taxon>
        <taxon>Alveolata</taxon>
        <taxon>Ciliophora</taxon>
        <taxon>Intramacronucleata</taxon>
        <taxon>Oligohymenophorea</taxon>
        <taxon>Peniculida</taxon>
        <taxon>Parameciidae</taxon>
        <taxon>Paramecium</taxon>
    </lineage>
</organism>
<dbReference type="Proteomes" id="UP000692954">
    <property type="component" value="Unassembled WGS sequence"/>
</dbReference>
<evidence type="ECO:0000313" key="2">
    <source>
        <dbReference type="Proteomes" id="UP000692954"/>
    </source>
</evidence>
<dbReference type="OrthoDB" id="202825at2759"/>
<keyword evidence="2" id="KW-1185">Reference proteome</keyword>
<dbReference type="PANTHER" id="PTHR47664">
    <property type="entry name" value="NLPC_P60 DOMAIN-CONTAINING PROTEIN"/>
    <property type="match status" value="1"/>
</dbReference>
<comment type="caution">
    <text evidence="1">The sequence shown here is derived from an EMBL/GenBank/DDBJ whole genome shotgun (WGS) entry which is preliminary data.</text>
</comment>
<protein>
    <submittedName>
        <fullName evidence="1">Uncharacterized protein</fullName>
    </submittedName>
</protein>
<dbReference type="EMBL" id="CAJJDN010000029">
    <property type="protein sequence ID" value="CAD8072548.1"/>
    <property type="molecule type" value="Genomic_DNA"/>
</dbReference>
<dbReference type="PANTHER" id="PTHR47664:SF1">
    <property type="entry name" value="CHROMOSOME UNDETERMINED SCAFFOLD_14, WHOLE GENOME SHOTGUN SEQUENCE"/>
    <property type="match status" value="1"/>
</dbReference>
<dbReference type="PROSITE" id="PS51221">
    <property type="entry name" value="TTL"/>
    <property type="match status" value="1"/>
</dbReference>